<proteinExistence type="inferred from homology"/>
<evidence type="ECO:0000256" key="2">
    <source>
        <dbReference type="ARBA" id="ARBA00022448"/>
    </source>
</evidence>
<gene>
    <name evidence="6" type="ORF">PAPYR_3883</name>
</gene>
<evidence type="ECO:0000313" key="6">
    <source>
        <dbReference type="EMBL" id="KAJ4460143.1"/>
    </source>
</evidence>
<evidence type="ECO:0000256" key="1">
    <source>
        <dbReference type="ARBA" id="ARBA00008102"/>
    </source>
</evidence>
<name>A0ABQ8UPE2_9EUKA</name>
<keyword evidence="4" id="KW-0446">Lipid-binding</keyword>
<organism evidence="6 7">
    <name type="scientific">Paratrimastix pyriformis</name>
    <dbReference type="NCBI Taxonomy" id="342808"/>
    <lineage>
        <taxon>Eukaryota</taxon>
        <taxon>Metamonada</taxon>
        <taxon>Preaxostyla</taxon>
        <taxon>Paratrimastigidae</taxon>
        <taxon>Paratrimastix</taxon>
    </lineage>
</organism>
<dbReference type="PANTHER" id="PTHR12951">
    <property type="entry name" value="RETINAL PROTEIN 4"/>
    <property type="match status" value="1"/>
</dbReference>
<accession>A0ABQ8UPE2</accession>
<evidence type="ECO:0000256" key="3">
    <source>
        <dbReference type="ARBA" id="ARBA00022927"/>
    </source>
</evidence>
<comment type="similarity">
    <text evidence="1">Belongs to the PDE6D/unc-119 family.</text>
</comment>
<dbReference type="Proteomes" id="UP001141327">
    <property type="component" value="Unassembled WGS sequence"/>
</dbReference>
<dbReference type="Pfam" id="PF05351">
    <property type="entry name" value="GMP_PDE_delta"/>
    <property type="match status" value="1"/>
</dbReference>
<feature type="domain" description="GMP phosphodiesterase delta subunit" evidence="5">
    <location>
        <begin position="57"/>
        <end position="210"/>
    </location>
</feature>
<dbReference type="InterPro" id="IPR037036">
    <property type="entry name" value="PDED_dom_sf"/>
</dbReference>
<dbReference type="PANTHER" id="PTHR12951:SF1">
    <property type="entry name" value="PROTEIN UNC-119 HOMOLOG"/>
    <property type="match status" value="1"/>
</dbReference>
<dbReference type="InterPro" id="IPR008015">
    <property type="entry name" value="PDED_dom"/>
</dbReference>
<keyword evidence="7" id="KW-1185">Reference proteome</keyword>
<sequence>MSSKPTAAKPAVAAASASARASSTASAHPVAGARPSPTPENVLRLPGYTSDYLCPIEANTVGLNFLHFKIRDMDTKRVYFEVAQDPKIAQVGIARCDPTGRLIQYTFPREFLHSKNIGTALKFSVGPQPLENFRMIERHYFRNQLIRSYDFTFGFVIPSSTNSWEVIYDVPPLPADLVQQMVAHPHETRSDSFYFVGDTLVMHCKATYAYQ</sequence>
<reference evidence="6" key="1">
    <citation type="journal article" date="2022" name="bioRxiv">
        <title>Genomics of Preaxostyla Flagellates Illuminates Evolutionary Transitions and the Path Towards Mitochondrial Loss.</title>
        <authorList>
            <person name="Novak L.V.F."/>
            <person name="Treitli S.C."/>
            <person name="Pyrih J."/>
            <person name="Halakuc P."/>
            <person name="Pipaliya S.V."/>
            <person name="Vacek V."/>
            <person name="Brzon O."/>
            <person name="Soukal P."/>
            <person name="Eme L."/>
            <person name="Dacks J.B."/>
            <person name="Karnkowska A."/>
            <person name="Elias M."/>
            <person name="Hampl V."/>
        </authorList>
    </citation>
    <scope>NUCLEOTIDE SEQUENCE</scope>
    <source>
        <strain evidence="6">RCP-MX</strain>
    </source>
</reference>
<dbReference type="Gene3D" id="2.70.50.40">
    <property type="entry name" value="GMP phosphodiesterase, delta subunit"/>
    <property type="match status" value="1"/>
</dbReference>
<dbReference type="EMBL" id="JAPMOS010000015">
    <property type="protein sequence ID" value="KAJ4460143.1"/>
    <property type="molecule type" value="Genomic_DNA"/>
</dbReference>
<keyword evidence="2" id="KW-0813">Transport</keyword>
<protein>
    <recommendedName>
        <fullName evidence="5">GMP phosphodiesterase delta subunit domain-containing protein</fullName>
    </recommendedName>
</protein>
<dbReference type="InterPro" id="IPR014756">
    <property type="entry name" value="Ig_E-set"/>
</dbReference>
<evidence type="ECO:0000256" key="4">
    <source>
        <dbReference type="ARBA" id="ARBA00023121"/>
    </source>
</evidence>
<keyword evidence="3" id="KW-0653">Protein transport</keyword>
<dbReference type="SUPFAM" id="SSF81296">
    <property type="entry name" value="E set domains"/>
    <property type="match status" value="1"/>
</dbReference>
<comment type="caution">
    <text evidence="6">The sequence shown here is derived from an EMBL/GenBank/DDBJ whole genome shotgun (WGS) entry which is preliminary data.</text>
</comment>
<dbReference type="InterPro" id="IPR051519">
    <property type="entry name" value="PDE6D_unc-119_myristoyl-bd"/>
</dbReference>
<evidence type="ECO:0000313" key="7">
    <source>
        <dbReference type="Proteomes" id="UP001141327"/>
    </source>
</evidence>
<evidence type="ECO:0000259" key="5">
    <source>
        <dbReference type="Pfam" id="PF05351"/>
    </source>
</evidence>